<evidence type="ECO:0000259" key="1">
    <source>
        <dbReference type="PROSITE" id="PS51192"/>
    </source>
</evidence>
<dbReference type="CDD" id="cd18799">
    <property type="entry name" value="SF2_C_EcoAI-like"/>
    <property type="match status" value="1"/>
</dbReference>
<dbReference type="SUPFAM" id="SSF52540">
    <property type="entry name" value="P-loop containing nucleoside triphosphate hydrolases"/>
    <property type="match status" value="1"/>
</dbReference>
<dbReference type="Gene3D" id="3.40.50.300">
    <property type="entry name" value="P-loop containing nucleotide triphosphate hydrolases"/>
    <property type="match status" value="2"/>
</dbReference>
<evidence type="ECO:0000313" key="3">
    <source>
        <dbReference type="EMBL" id="TGL58675.1"/>
    </source>
</evidence>
<evidence type="ECO:0000259" key="2">
    <source>
        <dbReference type="PROSITE" id="PS51194"/>
    </source>
</evidence>
<proteinExistence type="predicted"/>
<feature type="domain" description="Helicase ATP-binding" evidence="1">
    <location>
        <begin position="317"/>
        <end position="459"/>
    </location>
</feature>
<feature type="domain" description="Helicase C-terminal" evidence="2">
    <location>
        <begin position="544"/>
        <end position="690"/>
    </location>
</feature>
<dbReference type="PANTHER" id="PTHR47962">
    <property type="entry name" value="ATP-DEPENDENT HELICASE LHR-RELATED-RELATED"/>
    <property type="match status" value="1"/>
</dbReference>
<name>A0A4V3JR50_9LEPT</name>
<dbReference type="GO" id="GO:0016887">
    <property type="term" value="F:ATP hydrolysis activity"/>
    <property type="evidence" value="ECO:0007669"/>
    <property type="project" value="TreeGrafter"/>
</dbReference>
<dbReference type="Proteomes" id="UP000297693">
    <property type="component" value="Unassembled WGS sequence"/>
</dbReference>
<dbReference type="InterPro" id="IPR025202">
    <property type="entry name" value="PLD-like_dom"/>
</dbReference>
<dbReference type="GO" id="GO:0003677">
    <property type="term" value="F:DNA binding"/>
    <property type="evidence" value="ECO:0007669"/>
    <property type="project" value="InterPro"/>
</dbReference>
<dbReference type="Pfam" id="PF13091">
    <property type="entry name" value="PLDc_2"/>
    <property type="match status" value="1"/>
</dbReference>
<dbReference type="SUPFAM" id="SSF56024">
    <property type="entry name" value="Phospholipase D/nuclease"/>
    <property type="match status" value="1"/>
</dbReference>
<dbReference type="RefSeq" id="WP_135623796.1">
    <property type="nucleotide sequence ID" value="NZ_RQGD01000031.1"/>
</dbReference>
<evidence type="ECO:0000313" key="4">
    <source>
        <dbReference type="Proteomes" id="UP000297693"/>
    </source>
</evidence>
<dbReference type="AlphaFoldDB" id="A0A4V3JR50"/>
<dbReference type="Pfam" id="PF11907">
    <property type="entry name" value="DUF3427"/>
    <property type="match status" value="1"/>
</dbReference>
<dbReference type="Gene3D" id="3.30.870.10">
    <property type="entry name" value="Endonuclease Chain A"/>
    <property type="match status" value="1"/>
</dbReference>
<dbReference type="PROSITE" id="PS51192">
    <property type="entry name" value="HELICASE_ATP_BIND_1"/>
    <property type="match status" value="1"/>
</dbReference>
<dbReference type="Pfam" id="PF04851">
    <property type="entry name" value="ResIII"/>
    <property type="match status" value="1"/>
</dbReference>
<dbReference type="InterPro" id="IPR027417">
    <property type="entry name" value="P-loop_NTPase"/>
</dbReference>
<keyword evidence="4" id="KW-1185">Reference proteome</keyword>
<dbReference type="SMART" id="SM00487">
    <property type="entry name" value="DEXDc"/>
    <property type="match status" value="1"/>
</dbReference>
<dbReference type="PROSITE" id="PS51194">
    <property type="entry name" value="HELICASE_CTER"/>
    <property type="match status" value="1"/>
</dbReference>
<reference evidence="3" key="1">
    <citation type="journal article" date="2019" name="PLoS Negl. Trop. Dis.">
        <title>Revisiting the worldwide diversity of Leptospira species in the environment.</title>
        <authorList>
            <person name="Vincent A.T."/>
            <person name="Schiettekatte O."/>
            <person name="Bourhy P."/>
            <person name="Veyrier F.J."/>
            <person name="Picardeau M."/>
        </authorList>
    </citation>
    <scope>NUCLEOTIDE SEQUENCE [LARGE SCALE GENOMIC DNA]</scope>
    <source>
        <strain evidence="3">201702476</strain>
    </source>
</reference>
<dbReference type="CDD" id="cd09203">
    <property type="entry name" value="PLDc_N_DEXD_b1"/>
    <property type="match status" value="1"/>
</dbReference>
<dbReference type="SMART" id="SM00490">
    <property type="entry name" value="HELICc"/>
    <property type="match status" value="1"/>
</dbReference>
<gene>
    <name evidence="3" type="ORF">EHQ58_10165</name>
</gene>
<accession>A0A4V3JR50</accession>
<organism evidence="3 4">
    <name type="scientific">Leptospira ognonensis</name>
    <dbReference type="NCBI Taxonomy" id="2484945"/>
    <lineage>
        <taxon>Bacteria</taxon>
        <taxon>Pseudomonadati</taxon>
        <taxon>Spirochaetota</taxon>
        <taxon>Spirochaetia</taxon>
        <taxon>Leptospirales</taxon>
        <taxon>Leptospiraceae</taxon>
        <taxon>Leptospira</taxon>
    </lineage>
</organism>
<dbReference type="Pfam" id="PF00271">
    <property type="entry name" value="Helicase_C"/>
    <property type="match status" value="1"/>
</dbReference>
<comment type="caution">
    <text evidence="3">The sequence shown here is derived from an EMBL/GenBank/DDBJ whole genome shotgun (WGS) entry which is preliminary data.</text>
</comment>
<dbReference type="InterPro" id="IPR021835">
    <property type="entry name" value="DUF3427"/>
</dbReference>
<dbReference type="GO" id="GO:0005524">
    <property type="term" value="F:ATP binding"/>
    <property type="evidence" value="ECO:0007669"/>
    <property type="project" value="InterPro"/>
</dbReference>
<sequence length="1034" mass="118165">MEEIVPGIYDRLIDLELSEILGRTDLTPILRKIDDEEAPAVYALFLSQILNKALSGLESAKQVEIYNQILELLSSTEGLDYIKRKKLIGIDNSQLLLSTDKALKRPTTSLHISSLLTGQGNDPSLDHEIRAELMTADRVDILVSFIKWSGLRLLYPAFEILQGRKVPVRIISTSYMGVSDPEALRKLSQLTNVQIRVSYDPGRTRLHAKAYHFFRKTGYSAAYIGSANMTDAAMTEGLEWTVKVTAQDMPHILDRFTAEFESYWEDKEYQVLQSDLDLLRFKKALLVYKNPSNTQNTFFADLIPRTYQERILEQVASDRQLGHRRNLIVAATGTGKTVISAFDYRNYCQISGTKPTLLYIAHRKEILEQALGCFRMALRDQNFGYLLVDGLDPFVENDSPQHLFASIQSIQSKKLWDKLGKDYFRFIILDEAHHAAASSYRPIFDNFECDIMLGLTATPERMDGDSILGDFGNRFAAEIRLPEALDERLLCPFHYFGVSDNVDLTEDKFWKNGKFDLKELENVYTGDDIRAKQRAALIYESLLKYQPNLDEVRGIGFCASVKHAHYMAECFKQFGIPTEVILGEIDSEIRAQRLKSFRAGILKFLFTVDVFNEGIDIPEINTVLFLRPTESLTIFLQQLGRGLRHAPNKVCLTVLDFIGHTHKKYRIDRKFAALLKKKRRSLENEVEEEFPNLPSGCAIQLERIARDSILKKLKEIFKDLNHFIPELINTWDISRSGEFNFSNFLTESALSALVVLKSKTWSEWKVSRPNQISLIDPDLQKGRSALSRLATRTYPNLLNAFIELARGNFQTIDADPELQTCLHYVMWGIKGSEIGVKNWEESLARWLRNPSVVQDAKEIAEWKKTTYEFPVKEIQLPFAFPIPLHSEVGSYEIKACLGLATILNPGPSGQGVIHYADKKVYIHLVTFHKDEKLFSSTTSYNDYPISRSKLHWQSQSSGTIDGVAGQNYIHFHERGYTILFFARLAKKVEGETSPYLYLGPAKELLSYHGERPISMEWELEYPMPASFFEEVKML</sequence>
<protein>
    <submittedName>
        <fullName evidence="3">DUF3427 domain-containing protein</fullName>
    </submittedName>
</protein>
<dbReference type="InterPro" id="IPR001650">
    <property type="entry name" value="Helicase_C-like"/>
</dbReference>
<dbReference type="EMBL" id="RQGD01000031">
    <property type="protein sequence ID" value="TGL58675.1"/>
    <property type="molecule type" value="Genomic_DNA"/>
</dbReference>
<dbReference type="OrthoDB" id="9802848at2"/>
<dbReference type="InterPro" id="IPR006935">
    <property type="entry name" value="Helicase/UvrB_N"/>
</dbReference>
<dbReference type="CDD" id="cd18032">
    <property type="entry name" value="DEXHc_RE_I_III_res"/>
    <property type="match status" value="1"/>
</dbReference>
<dbReference type="InterPro" id="IPR014001">
    <property type="entry name" value="Helicase_ATP-bd"/>
</dbReference>
<dbReference type="PANTHER" id="PTHR47962:SF7">
    <property type="entry name" value="MITOCHONDRIAL ATP-DEPENDENT HELICASE IRC3-RELATED"/>
    <property type="match status" value="1"/>
</dbReference>
<dbReference type="InterPro" id="IPR052511">
    <property type="entry name" value="ATP-dep_Helicase"/>
</dbReference>